<feature type="region of interest" description="Disordered" evidence="1">
    <location>
        <begin position="1"/>
        <end position="46"/>
    </location>
</feature>
<evidence type="ECO:0000313" key="3">
    <source>
        <dbReference type="Proteomes" id="UP000055024"/>
    </source>
</evidence>
<dbReference type="Proteomes" id="UP000055024">
    <property type="component" value="Unassembled WGS sequence"/>
</dbReference>
<dbReference type="EMBL" id="JYDP01000017">
    <property type="protein sequence ID" value="KRZ15484.1"/>
    <property type="molecule type" value="Genomic_DNA"/>
</dbReference>
<dbReference type="AlphaFoldDB" id="A0A0V1HY19"/>
<reference evidence="2 3" key="1">
    <citation type="submission" date="2015-01" db="EMBL/GenBank/DDBJ databases">
        <title>Evolution of Trichinella species and genotypes.</title>
        <authorList>
            <person name="Korhonen P.K."/>
            <person name="Edoardo P."/>
            <person name="Giuseppe L.R."/>
            <person name="Gasser R.B."/>
        </authorList>
    </citation>
    <scope>NUCLEOTIDE SEQUENCE [LARGE SCALE GENOMIC DNA]</scope>
    <source>
        <strain evidence="2">ISS1029</strain>
    </source>
</reference>
<sequence length="83" mass="9597">MAKNVDNSSQEDYPQRKNYNSPDMHYIQSNSSIPTPPPNGFFTDKERKGTKFSCLLGFTPHAKKVTMNNQKLPKFLRIFIQMT</sequence>
<protein>
    <submittedName>
        <fullName evidence="2">Uncharacterized protein</fullName>
    </submittedName>
</protein>
<evidence type="ECO:0000313" key="2">
    <source>
        <dbReference type="EMBL" id="KRZ15484.1"/>
    </source>
</evidence>
<evidence type="ECO:0000256" key="1">
    <source>
        <dbReference type="SAM" id="MobiDB-lite"/>
    </source>
</evidence>
<organism evidence="2 3">
    <name type="scientific">Trichinella zimbabwensis</name>
    <dbReference type="NCBI Taxonomy" id="268475"/>
    <lineage>
        <taxon>Eukaryota</taxon>
        <taxon>Metazoa</taxon>
        <taxon>Ecdysozoa</taxon>
        <taxon>Nematoda</taxon>
        <taxon>Enoplea</taxon>
        <taxon>Dorylaimia</taxon>
        <taxon>Trichinellida</taxon>
        <taxon>Trichinellidae</taxon>
        <taxon>Trichinella</taxon>
    </lineage>
</organism>
<proteinExistence type="predicted"/>
<gene>
    <name evidence="2" type="ORF">T11_10097</name>
</gene>
<feature type="compositionally biased region" description="Polar residues" evidence="1">
    <location>
        <begin position="1"/>
        <end position="33"/>
    </location>
</feature>
<name>A0A0V1HY19_9BILA</name>
<keyword evidence="3" id="KW-1185">Reference proteome</keyword>
<comment type="caution">
    <text evidence="2">The sequence shown here is derived from an EMBL/GenBank/DDBJ whole genome shotgun (WGS) entry which is preliminary data.</text>
</comment>
<accession>A0A0V1HY19</accession>